<sequence>MIFTGMTEERVLNWSFPDFMVVISDKAFGEIARETAPIVFKAYKVDREASMKQSTERLYALDEELRRVPTYYTQYREGLEKAGINLFTLGFLGLVFLAATGSIIYFKQLTEAHSDKERYVILRKIGVKKKEISLSIAKQTGFVFVLPLAIGLLHCGAILKAVTTLYGSVSEVNLTVPIVSAMLVYIVIYCGYYALTVHSYNQIVNR</sequence>
<keyword evidence="2" id="KW-1003">Cell membrane</keyword>
<accession>A0A3B0C338</accession>
<keyword evidence="4 6" id="KW-1133">Transmembrane helix</keyword>
<evidence type="ECO:0000313" key="8">
    <source>
        <dbReference type="EMBL" id="RKN80575.1"/>
    </source>
</evidence>
<dbReference type="PANTHER" id="PTHR46795:SF3">
    <property type="entry name" value="ABC TRANSPORTER PERMEASE"/>
    <property type="match status" value="1"/>
</dbReference>
<evidence type="ECO:0000256" key="3">
    <source>
        <dbReference type="ARBA" id="ARBA00022692"/>
    </source>
</evidence>
<evidence type="ECO:0000256" key="6">
    <source>
        <dbReference type="SAM" id="Phobius"/>
    </source>
</evidence>
<feature type="domain" description="ABC3 transporter permease C-terminal" evidence="7">
    <location>
        <begin position="91"/>
        <end position="188"/>
    </location>
</feature>
<dbReference type="AlphaFoldDB" id="A0A3B0C338"/>
<name>A0A3B0C338_9BACL</name>
<keyword evidence="3 6" id="KW-0812">Transmembrane</keyword>
<gene>
    <name evidence="8" type="ORF">D7M11_18995</name>
</gene>
<dbReference type="EMBL" id="RBAH01000014">
    <property type="protein sequence ID" value="RKN80575.1"/>
    <property type="molecule type" value="Genomic_DNA"/>
</dbReference>
<dbReference type="RefSeq" id="WP_120748830.1">
    <property type="nucleotide sequence ID" value="NZ_RBAH01000014.1"/>
</dbReference>
<dbReference type="Proteomes" id="UP000282311">
    <property type="component" value="Unassembled WGS sequence"/>
</dbReference>
<keyword evidence="9" id="KW-1185">Reference proteome</keyword>
<evidence type="ECO:0000256" key="4">
    <source>
        <dbReference type="ARBA" id="ARBA00022989"/>
    </source>
</evidence>
<dbReference type="PANTHER" id="PTHR46795">
    <property type="entry name" value="ABC TRANSPORTER PERMEASE-RELATED-RELATED"/>
    <property type="match status" value="1"/>
</dbReference>
<proteinExistence type="predicted"/>
<evidence type="ECO:0000256" key="5">
    <source>
        <dbReference type="ARBA" id="ARBA00023136"/>
    </source>
</evidence>
<comment type="caution">
    <text evidence="8">The sequence shown here is derived from an EMBL/GenBank/DDBJ whole genome shotgun (WGS) entry which is preliminary data.</text>
</comment>
<evidence type="ECO:0000259" key="7">
    <source>
        <dbReference type="Pfam" id="PF02687"/>
    </source>
</evidence>
<protein>
    <submittedName>
        <fullName evidence="8">FtsX-like permease family protein</fullName>
    </submittedName>
</protein>
<reference evidence="8 9" key="1">
    <citation type="journal article" date="2007" name="Int. J. Syst. Evol. Microbiol.">
        <title>Paenibacillus ginsengarvi sp. nov., isolated from soil from ginseng cultivation.</title>
        <authorList>
            <person name="Yoon M.H."/>
            <person name="Ten L.N."/>
            <person name="Im W.T."/>
        </authorList>
    </citation>
    <scope>NUCLEOTIDE SEQUENCE [LARGE SCALE GENOMIC DNA]</scope>
    <source>
        <strain evidence="8 9">KCTC 13059</strain>
    </source>
</reference>
<comment type="subcellular location">
    <subcellularLocation>
        <location evidence="1">Cell membrane</location>
        <topology evidence="1">Multi-pass membrane protein</topology>
    </subcellularLocation>
</comment>
<evidence type="ECO:0000256" key="1">
    <source>
        <dbReference type="ARBA" id="ARBA00004651"/>
    </source>
</evidence>
<feature type="transmembrane region" description="Helical" evidence="6">
    <location>
        <begin position="174"/>
        <end position="195"/>
    </location>
</feature>
<dbReference type="InterPro" id="IPR052536">
    <property type="entry name" value="ABC-4_Integral_Memb_Prot"/>
</dbReference>
<evidence type="ECO:0000256" key="2">
    <source>
        <dbReference type="ARBA" id="ARBA00022475"/>
    </source>
</evidence>
<evidence type="ECO:0000313" key="9">
    <source>
        <dbReference type="Proteomes" id="UP000282311"/>
    </source>
</evidence>
<keyword evidence="5 6" id="KW-0472">Membrane</keyword>
<organism evidence="8 9">
    <name type="scientific">Paenibacillus ginsengarvi</name>
    <dbReference type="NCBI Taxonomy" id="400777"/>
    <lineage>
        <taxon>Bacteria</taxon>
        <taxon>Bacillati</taxon>
        <taxon>Bacillota</taxon>
        <taxon>Bacilli</taxon>
        <taxon>Bacillales</taxon>
        <taxon>Paenibacillaceae</taxon>
        <taxon>Paenibacillus</taxon>
    </lineage>
</organism>
<dbReference type="OrthoDB" id="1705903at2"/>
<dbReference type="InterPro" id="IPR003838">
    <property type="entry name" value="ABC3_permease_C"/>
</dbReference>
<dbReference type="GO" id="GO:0005886">
    <property type="term" value="C:plasma membrane"/>
    <property type="evidence" value="ECO:0007669"/>
    <property type="project" value="UniProtKB-SubCell"/>
</dbReference>
<dbReference type="Pfam" id="PF02687">
    <property type="entry name" value="FtsX"/>
    <property type="match status" value="1"/>
</dbReference>
<feature type="transmembrane region" description="Helical" evidence="6">
    <location>
        <begin position="142"/>
        <end position="162"/>
    </location>
</feature>
<feature type="transmembrane region" description="Helical" evidence="6">
    <location>
        <begin position="84"/>
        <end position="106"/>
    </location>
</feature>